<evidence type="ECO:0000259" key="1">
    <source>
        <dbReference type="Pfam" id="PF14338"/>
    </source>
</evidence>
<protein>
    <submittedName>
        <fullName evidence="2">Winged helix-turn-helix domain-containing protein</fullName>
    </submittedName>
</protein>
<name>A0ABT2HT12_9MICC</name>
<reference evidence="2 3" key="1">
    <citation type="submission" date="2022-04" db="EMBL/GenBank/DDBJ databases">
        <title>Human microbiome associated bacterial genomes.</title>
        <authorList>
            <person name="Sandstrom S."/>
            <person name="Salamzade R."/>
            <person name="Kalan L.R."/>
        </authorList>
    </citation>
    <scope>NUCLEOTIDE SEQUENCE [LARGE SCALE GENOMIC DNA]</scope>
    <source>
        <strain evidence="3">p3-SID767</strain>
    </source>
</reference>
<sequence length="313" mass="34966">MWVSIPELWAEVSREVPLSEWEQEQISSKARTRGENDWRWATTDLVEAGWLRRGPSGVGKWAITSVGIQALDEYPGDELFGEAQRRYATIRAQRREEIESQLSTAWLPHDSNQRKVLAAQEIVVDQGLRAGESLFSPGRPIWTNTNVLSLRDLWKGAEKEEGKGFTGSLTVQIADATDDQKLLMAEILATQMLPIAGIGHAKKTERINTVLDLMEHRVEIPRVFDETFAVGAYGPGRSLVISVNLAVMLILEMLCAWTDLDQQAQERLLSESKQWRGFIYCISGTNFPTQRNSLRAGCVSRAPGSVTRNAGIS</sequence>
<keyword evidence="3" id="KW-1185">Reference proteome</keyword>
<dbReference type="InterPro" id="IPR025745">
    <property type="entry name" value="Mrr-like_N_dom"/>
</dbReference>
<evidence type="ECO:0000313" key="2">
    <source>
        <dbReference type="EMBL" id="MCT1607796.1"/>
    </source>
</evidence>
<gene>
    <name evidence="2" type="ORF">M3B43_10800</name>
</gene>
<dbReference type="Pfam" id="PF14338">
    <property type="entry name" value="Mrr_N"/>
    <property type="match status" value="1"/>
</dbReference>
<evidence type="ECO:0000313" key="3">
    <source>
        <dbReference type="Proteomes" id="UP001205046"/>
    </source>
</evidence>
<accession>A0ABT2HT12</accession>
<feature type="domain" description="Restriction system protein Mrr-like N-terminal" evidence="1">
    <location>
        <begin position="7"/>
        <end position="72"/>
    </location>
</feature>
<proteinExistence type="predicted"/>
<comment type="caution">
    <text evidence="2">The sequence shown here is derived from an EMBL/GenBank/DDBJ whole genome shotgun (WGS) entry which is preliminary data.</text>
</comment>
<organism evidence="2 3">
    <name type="scientific">Nesterenkonia massiliensis</name>
    <dbReference type="NCBI Taxonomy" id="1232429"/>
    <lineage>
        <taxon>Bacteria</taxon>
        <taxon>Bacillati</taxon>
        <taxon>Actinomycetota</taxon>
        <taxon>Actinomycetes</taxon>
        <taxon>Micrococcales</taxon>
        <taxon>Micrococcaceae</taxon>
        <taxon>Nesterenkonia</taxon>
    </lineage>
</organism>
<dbReference type="Proteomes" id="UP001205046">
    <property type="component" value="Unassembled WGS sequence"/>
</dbReference>
<dbReference type="EMBL" id="JALXMO010000041">
    <property type="protein sequence ID" value="MCT1607796.1"/>
    <property type="molecule type" value="Genomic_DNA"/>
</dbReference>